<proteinExistence type="predicted"/>
<feature type="domain" description="HNH" evidence="1">
    <location>
        <begin position="211"/>
        <end position="263"/>
    </location>
</feature>
<dbReference type="Pfam" id="PF01844">
    <property type="entry name" value="HNH"/>
    <property type="match status" value="1"/>
</dbReference>
<evidence type="ECO:0000259" key="1">
    <source>
        <dbReference type="Pfam" id="PF01844"/>
    </source>
</evidence>
<dbReference type="CDD" id="cd00085">
    <property type="entry name" value="HNHc"/>
    <property type="match status" value="1"/>
</dbReference>
<keyword evidence="2" id="KW-0540">Nuclease</keyword>
<geneLocation type="plasmid" evidence="2">
    <name>p160070-catA</name>
</geneLocation>
<protein>
    <submittedName>
        <fullName evidence="2">Hnh endonuclease</fullName>
    </submittedName>
</protein>
<dbReference type="GO" id="GO:0004519">
    <property type="term" value="F:endonuclease activity"/>
    <property type="evidence" value="ECO:0007669"/>
    <property type="project" value="UniProtKB-KW"/>
</dbReference>
<keyword evidence="2" id="KW-0614">Plasmid</keyword>
<keyword evidence="2" id="KW-0378">Hydrolase</keyword>
<organism evidence="2">
    <name type="scientific">Klebsiella pneumoniae</name>
    <dbReference type="NCBI Taxonomy" id="573"/>
    <lineage>
        <taxon>Bacteria</taxon>
        <taxon>Pseudomonadati</taxon>
        <taxon>Pseudomonadota</taxon>
        <taxon>Gammaproteobacteria</taxon>
        <taxon>Enterobacterales</taxon>
        <taxon>Enterobacteriaceae</taxon>
        <taxon>Klebsiella/Raoultella group</taxon>
        <taxon>Klebsiella</taxon>
        <taxon>Klebsiella pneumoniae complex</taxon>
    </lineage>
</organism>
<reference evidence="2" key="1">
    <citation type="submission" date="2017-10" db="EMBL/GenBank/DDBJ databases">
        <title>Klebsiella pneumoniae strain F160070 plasmid p160070-catA, complete sequence.</title>
        <authorList>
            <person name="Zhang D."/>
            <person name="Zhao Y."/>
            <person name="An H."/>
            <person name="Feng J."/>
            <person name="Zhan Z."/>
            <person name="Yin Z."/>
            <person name="Zhou D."/>
        </authorList>
    </citation>
    <scope>NUCLEOTIDE SEQUENCE</scope>
    <source>
        <strain evidence="2">F160070</strain>
        <plasmid evidence="2">p160070-catA</plasmid>
    </source>
</reference>
<dbReference type="InterPro" id="IPR003615">
    <property type="entry name" value="HNH_nuc"/>
</dbReference>
<name>A0A2R4NCY9_KLEPN</name>
<evidence type="ECO:0000313" key="2">
    <source>
        <dbReference type="EMBL" id="AVX33989.1"/>
    </source>
</evidence>
<dbReference type="EMBL" id="MG288676">
    <property type="protein sequence ID" value="AVX33989.1"/>
    <property type="molecule type" value="Genomic_DNA"/>
</dbReference>
<keyword evidence="2" id="KW-0255">Endonuclease</keyword>
<sequence length="304" mass="35014">MDMIEKICEVIDGEYVCDIDISVEEWKILLRDKKVFDDKSIAALKKWFIEPDHSCTCFDIGKKYDLHSMSANGVINGLGGRVQKQLGRFEVKGVGKIASGTKFITVMKSREIKGNPKRNLWTIREELVQAIKELDFFSTNESSSIDFYSDNDLITALEESNHFDVTQTFEYSEKAKPKKAAIEVKNGLSYPRSKSVSKNALNKADYKCEINCDHPTFRRRNSPLNYTEPHHIVPMSKQDYFENSLDVEENIISLCCNCHKQIHLGKGFEDMLRKIYAERKDVLKKAGIEILLEDLILFYKMEDN</sequence>
<accession>A0A2R4NCY9</accession>
<dbReference type="InterPro" id="IPR002711">
    <property type="entry name" value="HNH"/>
</dbReference>
<dbReference type="AlphaFoldDB" id="A0A2R4NCY9"/>
<dbReference type="GO" id="GO:0003676">
    <property type="term" value="F:nucleic acid binding"/>
    <property type="evidence" value="ECO:0007669"/>
    <property type="project" value="InterPro"/>
</dbReference>
<dbReference type="GO" id="GO:0008270">
    <property type="term" value="F:zinc ion binding"/>
    <property type="evidence" value="ECO:0007669"/>
    <property type="project" value="InterPro"/>
</dbReference>